<comment type="caution">
    <text evidence="1">The sequence shown here is derived from an EMBL/GenBank/DDBJ whole genome shotgun (WGS) entry which is preliminary data.</text>
</comment>
<name>A0A645G5S5_9ZZZZ</name>
<reference evidence="1" key="1">
    <citation type="submission" date="2019-08" db="EMBL/GenBank/DDBJ databases">
        <authorList>
            <person name="Kucharzyk K."/>
            <person name="Murdoch R.W."/>
            <person name="Higgins S."/>
            <person name="Loffler F."/>
        </authorList>
    </citation>
    <scope>NUCLEOTIDE SEQUENCE</scope>
</reference>
<dbReference type="EMBL" id="VSSQ01070434">
    <property type="protein sequence ID" value="MPN22231.1"/>
    <property type="molecule type" value="Genomic_DNA"/>
</dbReference>
<accession>A0A645G5S5</accession>
<proteinExistence type="predicted"/>
<dbReference type="AlphaFoldDB" id="A0A645G5S5"/>
<sequence length="37" mass="4299">MMTPYYQRTSAKDRQKLSAVTELATTVDFVLSVYQKK</sequence>
<protein>
    <submittedName>
        <fullName evidence="1">Uncharacterized protein</fullName>
    </submittedName>
</protein>
<gene>
    <name evidence="1" type="ORF">SDC9_169614</name>
</gene>
<evidence type="ECO:0000313" key="1">
    <source>
        <dbReference type="EMBL" id="MPN22231.1"/>
    </source>
</evidence>
<organism evidence="1">
    <name type="scientific">bioreactor metagenome</name>
    <dbReference type="NCBI Taxonomy" id="1076179"/>
    <lineage>
        <taxon>unclassified sequences</taxon>
        <taxon>metagenomes</taxon>
        <taxon>ecological metagenomes</taxon>
    </lineage>
</organism>